<dbReference type="Proteomes" id="UP000190188">
    <property type="component" value="Unassembled WGS sequence"/>
</dbReference>
<evidence type="ECO:0000313" key="2">
    <source>
        <dbReference type="Proteomes" id="UP000190188"/>
    </source>
</evidence>
<organism evidence="1 2">
    <name type="scientific">Paenibacillus selenitireducens</name>
    <dbReference type="NCBI Taxonomy" id="1324314"/>
    <lineage>
        <taxon>Bacteria</taxon>
        <taxon>Bacillati</taxon>
        <taxon>Bacillota</taxon>
        <taxon>Bacilli</taxon>
        <taxon>Bacillales</taxon>
        <taxon>Paenibacillaceae</taxon>
        <taxon>Paenibacillus</taxon>
    </lineage>
</organism>
<comment type="caution">
    <text evidence="1">The sequence shown here is derived from an EMBL/GenBank/DDBJ whole genome shotgun (WGS) entry which is preliminary data.</text>
</comment>
<gene>
    <name evidence="1" type="ORF">BVG16_15830</name>
</gene>
<accession>A0A1T2XAV7</accession>
<evidence type="ECO:0000313" key="1">
    <source>
        <dbReference type="EMBL" id="OPA76975.1"/>
    </source>
</evidence>
<proteinExistence type="predicted"/>
<sequence>MDTGSSDVIDYCANEECGAEIYVGQPVLKIGHELVCTGACLLKKLGAVTVIAGEGVNQKDGRRTAMAET</sequence>
<reference evidence="1 2" key="1">
    <citation type="submission" date="2017-01" db="EMBL/GenBank/DDBJ databases">
        <title>Genome analysis of Paenibacillus selenitrireducens ES3-24.</title>
        <authorList>
            <person name="Xu D."/>
            <person name="Yao R."/>
            <person name="Zheng S."/>
        </authorList>
    </citation>
    <scope>NUCLEOTIDE SEQUENCE [LARGE SCALE GENOMIC DNA]</scope>
    <source>
        <strain evidence="1 2">ES3-24</strain>
    </source>
</reference>
<dbReference type="EMBL" id="MSZX01000006">
    <property type="protein sequence ID" value="OPA76975.1"/>
    <property type="molecule type" value="Genomic_DNA"/>
</dbReference>
<dbReference type="STRING" id="1324314.BVG16_15830"/>
<name>A0A1T2XAV7_9BACL</name>
<protein>
    <submittedName>
        <fullName evidence="1">Uncharacterized protein</fullName>
    </submittedName>
</protein>
<dbReference type="AlphaFoldDB" id="A0A1T2XAV7"/>
<keyword evidence="2" id="KW-1185">Reference proteome</keyword>